<dbReference type="SUPFAM" id="SSF51905">
    <property type="entry name" value="FAD/NAD(P)-binding domain"/>
    <property type="match status" value="1"/>
</dbReference>
<dbReference type="SUPFAM" id="SSF53271">
    <property type="entry name" value="PRTase-like"/>
    <property type="match status" value="1"/>
</dbReference>
<dbReference type="InterPro" id="IPR000836">
    <property type="entry name" value="PRTase_dom"/>
</dbReference>
<gene>
    <name evidence="2" type="ORF">TrST_g1689</name>
</gene>
<keyword evidence="3" id="KW-1185">Reference proteome</keyword>
<name>A0A9W6ZEY8_9STRA</name>
<proteinExistence type="predicted"/>
<dbReference type="Gene3D" id="3.50.50.60">
    <property type="entry name" value="FAD/NAD(P)-binding domain"/>
    <property type="match status" value="1"/>
</dbReference>
<reference evidence="3" key="1">
    <citation type="journal article" date="2023" name="Commun. Biol.">
        <title>Genome analysis of Parmales, the sister group of diatoms, reveals the evolutionary specialization of diatoms from phago-mixotrophs to photoautotrophs.</title>
        <authorList>
            <person name="Ban H."/>
            <person name="Sato S."/>
            <person name="Yoshikawa S."/>
            <person name="Yamada K."/>
            <person name="Nakamura Y."/>
            <person name="Ichinomiya M."/>
            <person name="Sato N."/>
            <person name="Blanc-Mathieu R."/>
            <person name="Endo H."/>
            <person name="Kuwata A."/>
            <person name="Ogata H."/>
        </authorList>
    </citation>
    <scope>NUCLEOTIDE SEQUENCE [LARGE SCALE GENOMIC DNA]</scope>
    <source>
        <strain evidence="3">NIES 3701</strain>
    </source>
</reference>
<dbReference type="EMBL" id="BRXY01000017">
    <property type="protein sequence ID" value="GMH53144.1"/>
    <property type="molecule type" value="Genomic_DNA"/>
</dbReference>
<dbReference type="OrthoDB" id="7777654at2759"/>
<dbReference type="AlphaFoldDB" id="A0A9W6ZEY8"/>
<dbReference type="PRINTS" id="PR00419">
    <property type="entry name" value="ADXRDTASE"/>
</dbReference>
<dbReference type="InterPro" id="IPR036188">
    <property type="entry name" value="FAD/NAD-bd_sf"/>
</dbReference>
<accession>A0A9W6ZEY8</accession>
<dbReference type="InterPro" id="IPR029057">
    <property type="entry name" value="PRTase-like"/>
</dbReference>
<evidence type="ECO:0000313" key="3">
    <source>
        <dbReference type="Proteomes" id="UP001165085"/>
    </source>
</evidence>
<comment type="caution">
    <text evidence="2">The sequence shown here is derived from an EMBL/GenBank/DDBJ whole genome shotgun (WGS) entry which is preliminary data.</text>
</comment>
<evidence type="ECO:0000259" key="1">
    <source>
        <dbReference type="Pfam" id="PF00156"/>
    </source>
</evidence>
<dbReference type="Pfam" id="PF13450">
    <property type="entry name" value="NAD_binding_8"/>
    <property type="match status" value="1"/>
</dbReference>
<dbReference type="Pfam" id="PF00156">
    <property type="entry name" value="Pribosyltran"/>
    <property type="match status" value="1"/>
</dbReference>
<dbReference type="PANTHER" id="PTHR43734:SF1">
    <property type="entry name" value="PHYTOENE DESATURASE"/>
    <property type="match status" value="1"/>
</dbReference>
<dbReference type="PANTHER" id="PTHR43734">
    <property type="entry name" value="PHYTOENE DESATURASE"/>
    <property type="match status" value="1"/>
</dbReference>
<sequence length="770" mass="84921">MAPKKPSSDGKCYFSYADVHNAVESCVPAVEEFNPDLIIAIGGGGFIPARMLRTYINKPILAISLELYDDSTNTMRKEVMKNQWFSSTSGLGSKVKGGRVLVVDEVDDSRTTLQYAVETLLRTNEPSSIAVLVVHNKLKLKKGALPKDVVYISGEDVEDHWNAYPWDCEKYGNTIAEHEARAKGCDGAVERKSMTFGEVARAVLFFLILVGLANFKIVEGMVNVKVPTRRVAVVGSGVGGLVAAGILSRDPGVHVDVLERRDGVGGRCGTYLRTLESHNVTFRTEVGPSLLLLPAVYEETFELCGIQDAKDIGVEIRECEGATYGIFREEEETLYVGGDSEPPEAMNEYMEVSNLMLEAGLPLFIENKFSYVLEHPRTILKLISAIIRTGYNPFEPLSKTAEKLIKDPKLRPVGTFQSLYVGLTPSDKLPPSMKSSKIRPFANSVLGRSCPSLFSLLSALELKRHEGGGRKLNGVYAPIGGFGTISEGLLSVLKYRENVEFETGRNVEKVEPVEGGRVSVDGDVYDAVVMNVEAPVAKETVLKGRGGEFKWDETTSLSSSVLQFNFLTDRELQSLRTHNIFLAQDEEESWSALWAQDKTEVEKEGRVQEASGSEHLFNFYVHHPRTTDPSSVTSGHDILTVLVPYSHLRLDRSKMNADEYETIGEDEVAAIRERVLKRIRDAEGQEFQVLWSEERDPRAWAKEFNLPGGAVFGASHGLGQLSIFRQKKEIEGCRGGFYVGASTSPGNGVPLVMIGAQQVAEKVKKHLKTL</sequence>
<protein>
    <recommendedName>
        <fullName evidence="1">Phosphoribosyltransferase domain-containing protein</fullName>
    </recommendedName>
</protein>
<organism evidence="2 3">
    <name type="scientific">Triparma strigata</name>
    <dbReference type="NCBI Taxonomy" id="1606541"/>
    <lineage>
        <taxon>Eukaryota</taxon>
        <taxon>Sar</taxon>
        <taxon>Stramenopiles</taxon>
        <taxon>Ochrophyta</taxon>
        <taxon>Bolidophyceae</taxon>
        <taxon>Parmales</taxon>
        <taxon>Triparmaceae</taxon>
        <taxon>Triparma</taxon>
    </lineage>
</organism>
<dbReference type="Proteomes" id="UP001165085">
    <property type="component" value="Unassembled WGS sequence"/>
</dbReference>
<evidence type="ECO:0000313" key="2">
    <source>
        <dbReference type="EMBL" id="GMH53144.1"/>
    </source>
</evidence>
<dbReference type="CDD" id="cd06223">
    <property type="entry name" value="PRTases_typeI"/>
    <property type="match status" value="1"/>
</dbReference>
<feature type="domain" description="Phosphoribosyltransferase" evidence="1">
    <location>
        <begin position="33"/>
        <end position="165"/>
    </location>
</feature>
<dbReference type="Gene3D" id="3.40.50.2020">
    <property type="match status" value="1"/>
</dbReference>